<accession>A0ABN9MKI9</accession>
<gene>
    <name evidence="2" type="ORF">RIMI_LOCUS21994576</name>
    <name evidence="3" type="ORF">RIMI_LOCUS21994654</name>
</gene>
<feature type="compositionally biased region" description="Polar residues" evidence="1">
    <location>
        <begin position="1"/>
        <end position="12"/>
    </location>
</feature>
<proteinExistence type="predicted"/>
<dbReference type="Proteomes" id="UP001176940">
    <property type="component" value="Unassembled WGS sequence"/>
</dbReference>
<evidence type="ECO:0000313" key="4">
    <source>
        <dbReference type="Proteomes" id="UP001176940"/>
    </source>
</evidence>
<feature type="region of interest" description="Disordered" evidence="1">
    <location>
        <begin position="1"/>
        <end position="25"/>
    </location>
</feature>
<organism evidence="2 4">
    <name type="scientific">Ranitomeya imitator</name>
    <name type="common">mimic poison frog</name>
    <dbReference type="NCBI Taxonomy" id="111125"/>
    <lineage>
        <taxon>Eukaryota</taxon>
        <taxon>Metazoa</taxon>
        <taxon>Chordata</taxon>
        <taxon>Craniata</taxon>
        <taxon>Vertebrata</taxon>
        <taxon>Euteleostomi</taxon>
        <taxon>Amphibia</taxon>
        <taxon>Batrachia</taxon>
        <taxon>Anura</taxon>
        <taxon>Neobatrachia</taxon>
        <taxon>Hyloidea</taxon>
        <taxon>Dendrobatidae</taxon>
        <taxon>Dendrobatinae</taxon>
        <taxon>Ranitomeya</taxon>
    </lineage>
</organism>
<protein>
    <submittedName>
        <fullName evidence="2">Uncharacterized protein</fullName>
    </submittedName>
</protein>
<dbReference type="EMBL" id="CAUEEQ010078091">
    <property type="protein sequence ID" value="CAJ0967152.1"/>
    <property type="molecule type" value="Genomic_DNA"/>
</dbReference>
<dbReference type="EMBL" id="CAUEEQ010078091">
    <property type="protein sequence ID" value="CAJ0967153.1"/>
    <property type="molecule type" value="Genomic_DNA"/>
</dbReference>
<reference evidence="2" key="1">
    <citation type="submission" date="2023-07" db="EMBL/GenBank/DDBJ databases">
        <authorList>
            <person name="Stuckert A."/>
        </authorList>
    </citation>
    <scope>NUCLEOTIDE SEQUENCE</scope>
</reference>
<sequence length="134" mass="14934">MNKTIEQYNNALNGDHGGSMNNLSDVEAYSSRERLELSTAADDPFKNKALLFNSSNNQDIYSDPFQTEDPFTSDPFKGADPFKSNPFGDDPFKESDPFHAPPSDDPFHKPSKGDPFSTDPFTKNNVHSMTLPLK</sequence>
<evidence type="ECO:0000313" key="3">
    <source>
        <dbReference type="EMBL" id="CAJ0967153.1"/>
    </source>
</evidence>
<feature type="compositionally biased region" description="Polar residues" evidence="1">
    <location>
        <begin position="119"/>
        <end position="128"/>
    </location>
</feature>
<feature type="region of interest" description="Disordered" evidence="1">
    <location>
        <begin position="56"/>
        <end position="134"/>
    </location>
</feature>
<comment type="caution">
    <text evidence="2">The sequence shown here is derived from an EMBL/GenBank/DDBJ whole genome shotgun (WGS) entry which is preliminary data.</text>
</comment>
<evidence type="ECO:0000313" key="2">
    <source>
        <dbReference type="EMBL" id="CAJ0967152.1"/>
    </source>
</evidence>
<name>A0ABN9MKI9_9NEOB</name>
<feature type="non-terminal residue" evidence="2">
    <location>
        <position position="134"/>
    </location>
</feature>
<keyword evidence="4" id="KW-1185">Reference proteome</keyword>
<evidence type="ECO:0000256" key="1">
    <source>
        <dbReference type="SAM" id="MobiDB-lite"/>
    </source>
</evidence>